<protein>
    <submittedName>
        <fullName evidence="1">Uncharacterized protein</fullName>
    </submittedName>
</protein>
<dbReference type="EMBL" id="JACNMF010000004">
    <property type="protein sequence ID" value="MBC3759263.1"/>
    <property type="molecule type" value="Genomic_DNA"/>
</dbReference>
<organism evidence="1 2">
    <name type="scientific">Hyunsoonleella aquatilis</name>
    <dbReference type="NCBI Taxonomy" id="2762758"/>
    <lineage>
        <taxon>Bacteria</taxon>
        <taxon>Pseudomonadati</taxon>
        <taxon>Bacteroidota</taxon>
        <taxon>Flavobacteriia</taxon>
        <taxon>Flavobacteriales</taxon>
        <taxon>Flavobacteriaceae</taxon>
    </lineage>
</organism>
<reference evidence="1" key="1">
    <citation type="submission" date="2020-08" db="EMBL/GenBank/DDBJ databases">
        <title>Hyunsoonleella sp. strain SJ7 genome sequencing and assembly.</title>
        <authorList>
            <person name="Kim I."/>
        </authorList>
    </citation>
    <scope>NUCLEOTIDE SEQUENCE</scope>
    <source>
        <strain evidence="1">SJ7</strain>
    </source>
</reference>
<gene>
    <name evidence="1" type="ORF">H7U19_12665</name>
</gene>
<dbReference type="AlphaFoldDB" id="A0A923KLY5"/>
<comment type="caution">
    <text evidence="1">The sequence shown here is derived from an EMBL/GenBank/DDBJ whole genome shotgun (WGS) entry which is preliminary data.</text>
</comment>
<proteinExistence type="predicted"/>
<name>A0A923KLY5_9FLAO</name>
<evidence type="ECO:0000313" key="2">
    <source>
        <dbReference type="Proteomes" id="UP000656244"/>
    </source>
</evidence>
<sequence>MRAIKTTIVCLIIGFLNYSCGQITKNSQDNTIQLNGKTYTLKEVEPSSNKTEPKIIFHKIDDTQRNMVMCYQPIPSDWKYLDKLDEDGAYIKGNNNVRVLMPRNNLFVYSQLPGYNQMMAEVGHQIKPLKSAEQLVKEELTPLFSKDGINLLKQYHLPKLKAYDENYDEMMFTSVPQQKSFEVLATEWGDNKGNRLLLIIRQYISYTQEACNWGYMVNMLDAPKTYFETAKSNYIYSLENTKYNPQWRYACYMEDAKKAAQAGKLHQQRMANLRAEGQRIIERGKAHSAMVDVNHKRFMDSHLERQTVSTGGANYQVDAGSNVYWINSNGEYIPTNDFNFDPNLDPNLNNQTWTKGNIKN</sequence>
<evidence type="ECO:0000313" key="1">
    <source>
        <dbReference type="EMBL" id="MBC3759263.1"/>
    </source>
</evidence>
<dbReference type="Proteomes" id="UP000656244">
    <property type="component" value="Unassembled WGS sequence"/>
</dbReference>
<accession>A0A923KLY5</accession>
<dbReference type="RefSeq" id="WP_186562933.1">
    <property type="nucleotide sequence ID" value="NZ_JACNMF010000004.1"/>
</dbReference>
<keyword evidence="2" id="KW-1185">Reference proteome</keyword>